<keyword evidence="2" id="KW-1185">Reference proteome</keyword>
<dbReference type="EMBL" id="JQCR01000001">
    <property type="protein sequence ID" value="KGE20694.1"/>
    <property type="molecule type" value="Genomic_DNA"/>
</dbReference>
<reference evidence="1 2" key="1">
    <citation type="submission" date="2014-08" db="EMBL/GenBank/DDBJ databases">
        <authorList>
            <person name="den Bakker H.C."/>
        </authorList>
    </citation>
    <scope>NUCLEOTIDE SEQUENCE [LARGE SCALE GENOMIC DNA]</scope>
    <source>
        <strain evidence="1 2">DSM 18334</strain>
    </source>
</reference>
<evidence type="ECO:0000313" key="1">
    <source>
        <dbReference type="EMBL" id="KGE20694.1"/>
    </source>
</evidence>
<dbReference type="OrthoDB" id="9815316at2"/>
<sequence length="132" mass="14453">MSKIGSLGTVVFVVSPEAIRTFQDFSRSSASRFAKHDIIGQKPKTQWLGPGLDTITFTMWFDARYGLNPRKELDKLSILERGGKAIPLVLGKKGLGTGLWIITGLGQAWTDIDNAGNVIRATVSVSLEEYVK</sequence>
<organism evidence="1 2">
    <name type="scientific">Paenibacillus wynnii</name>
    <dbReference type="NCBI Taxonomy" id="268407"/>
    <lineage>
        <taxon>Bacteria</taxon>
        <taxon>Bacillati</taxon>
        <taxon>Bacillota</taxon>
        <taxon>Bacilli</taxon>
        <taxon>Bacillales</taxon>
        <taxon>Paenibacillaceae</taxon>
        <taxon>Paenibacillus</taxon>
    </lineage>
</organism>
<dbReference type="Proteomes" id="UP000029734">
    <property type="component" value="Unassembled WGS sequence"/>
</dbReference>
<evidence type="ECO:0000313" key="2">
    <source>
        <dbReference type="Proteomes" id="UP000029734"/>
    </source>
</evidence>
<dbReference type="InterPro" id="IPR009734">
    <property type="entry name" value="Myoviridae_GpU"/>
</dbReference>
<name>A0A098MDQ0_9BACL</name>
<dbReference type="AlphaFoldDB" id="A0A098MDQ0"/>
<proteinExistence type="predicted"/>
<reference evidence="1 2" key="2">
    <citation type="submission" date="2014-10" db="EMBL/GenBank/DDBJ databases">
        <title>Comparative genomics of the Paenibacillus odorifer group.</title>
        <authorList>
            <person name="Tsai Y.-C."/>
            <person name="Martin N."/>
            <person name="Korlach J."/>
            <person name="Wiedmann M."/>
        </authorList>
    </citation>
    <scope>NUCLEOTIDE SEQUENCE [LARGE SCALE GENOMIC DNA]</scope>
    <source>
        <strain evidence="1 2">DSM 18334</strain>
    </source>
</reference>
<comment type="caution">
    <text evidence="1">The sequence shown here is derived from an EMBL/GenBank/DDBJ whole genome shotgun (WGS) entry which is preliminary data.</text>
</comment>
<dbReference type="eggNOG" id="COG3499">
    <property type="taxonomic scope" value="Bacteria"/>
</dbReference>
<dbReference type="Pfam" id="PF06995">
    <property type="entry name" value="Phage_P2_GpU"/>
    <property type="match status" value="1"/>
</dbReference>
<dbReference type="STRING" id="268407.PWYN_00440"/>
<accession>A0A098MDQ0</accession>
<dbReference type="RefSeq" id="WP_036648143.1">
    <property type="nucleotide sequence ID" value="NZ_JQCR01000001.1"/>
</dbReference>
<gene>
    <name evidence="1" type="ORF">PWYN_00440</name>
</gene>
<evidence type="ECO:0008006" key="3">
    <source>
        <dbReference type="Google" id="ProtNLM"/>
    </source>
</evidence>
<protein>
    <recommendedName>
        <fullName evidence="3">Phage tail protein</fullName>
    </recommendedName>
</protein>